<feature type="region of interest" description="Disordered" evidence="1">
    <location>
        <begin position="1"/>
        <end position="185"/>
    </location>
</feature>
<feature type="compositionally biased region" description="Low complexity" evidence="1">
    <location>
        <begin position="430"/>
        <end position="441"/>
    </location>
</feature>
<feature type="non-terminal residue" evidence="2">
    <location>
        <position position="1"/>
    </location>
</feature>
<evidence type="ECO:0000313" key="2">
    <source>
        <dbReference type="EMBL" id="CAA9449134.1"/>
    </source>
</evidence>
<feature type="compositionally biased region" description="Basic and acidic residues" evidence="1">
    <location>
        <begin position="753"/>
        <end position="784"/>
    </location>
</feature>
<protein>
    <submittedName>
        <fullName evidence="2">3-hydroxyacyl-CoA dehydrogenase [fadN-fadA-fadE operon] / Enoyl-CoA hydratase [fadN-fadA-fadE operon]</fullName>
        <ecNumber evidence="2">1.1.1.35</ecNumber>
        <ecNumber evidence="2">4.2.1.17</ecNumber>
    </submittedName>
</protein>
<feature type="compositionally biased region" description="Basic and acidic residues" evidence="1">
    <location>
        <begin position="393"/>
        <end position="428"/>
    </location>
</feature>
<feature type="compositionally biased region" description="Basic residues" evidence="1">
    <location>
        <begin position="363"/>
        <end position="372"/>
    </location>
</feature>
<feature type="compositionally biased region" description="Basic residues" evidence="1">
    <location>
        <begin position="720"/>
        <end position="737"/>
    </location>
</feature>
<feature type="compositionally biased region" description="Basic and acidic residues" evidence="1">
    <location>
        <begin position="568"/>
        <end position="577"/>
    </location>
</feature>
<feature type="compositionally biased region" description="Basic and acidic residues" evidence="1">
    <location>
        <begin position="373"/>
        <end position="385"/>
    </location>
</feature>
<keyword evidence="2" id="KW-0456">Lyase</keyword>
<dbReference type="EC" id="1.1.1.35" evidence="2"/>
<dbReference type="GO" id="GO:0004300">
    <property type="term" value="F:enoyl-CoA hydratase activity"/>
    <property type="evidence" value="ECO:0007669"/>
    <property type="project" value="UniProtKB-EC"/>
</dbReference>
<dbReference type="GO" id="GO:0003857">
    <property type="term" value="F:(3S)-3-hydroxyacyl-CoA dehydrogenase (NAD+) activity"/>
    <property type="evidence" value="ECO:0007669"/>
    <property type="project" value="UniProtKB-EC"/>
</dbReference>
<organism evidence="2">
    <name type="scientific">uncultured Rubrobacteraceae bacterium</name>
    <dbReference type="NCBI Taxonomy" id="349277"/>
    <lineage>
        <taxon>Bacteria</taxon>
        <taxon>Bacillati</taxon>
        <taxon>Actinomycetota</taxon>
        <taxon>Rubrobacteria</taxon>
        <taxon>Rubrobacterales</taxon>
        <taxon>Rubrobacteraceae</taxon>
        <taxon>environmental samples</taxon>
    </lineage>
</organism>
<sequence length="784" mass="89362">ARRGHDGRRHRRPLRQRRAPGGPSGHRPQRQRRRRQERRREGRLRPDGQGPPAGAHGRGRRQTHPDRQLRRPPGTGLRSRLGARSHPGEAGAQARARREGRGAGQRRRHHLVQHQRHPVAPDSGGTFGIVQAALPGHALLQPAALPEAARDHPDRGHRRGDRREGQELRGAGARQGRGHRQGHPELYREQARLLCRDAGGHLRLRERLLHRRGGRDNGAPDRAPQDRHLPPQRHRRTGHRRRGGREPLRGRPGRRVARGPQAPPEAQGDAGEGPARQQDRRRLLQTGQTRRQDRLRRPGPRRLRTPSRRRPRRARRRRGAEARRSRRAAALPGGQGRRGPPREVHQGHPLPVHGLRLAPAARDKRHPRRRRPRDGVGLRPPDRSFPHLGPPRRAGDRRRDGISRHRGRPVGEGDARLGQRELLQDRGRPRGPVQPRQQTVRTGSRGPDARLPRRAARRGPGDRAQRLGEPPRPRRRGALPGVSLEGQLHRRGRHRDGLPGARSAQAGRCRRARHRKRGAQLLRRGKPRRGGARRAAWDAGRGRQERGGAAEPSHGIPLRPEAGGRGAARADARRGARDLPPLGPRRRRRRDLYGPRRGGRRPDTGRRRHQGDGPPPRLPPHEHRPRHPGPPLLEQGLRDHSHGEGLRERRRGPRARVPRRGRPHGHERRPPHLRRQTGGPRPRRRLRPARAQRQRLRLRRLRPLRPRHGHQDAAVGPLRQRIRRRRGRPHRQHPDRRRPHDAPVGERGIPSRPGERGVSRPAEKREDPREDRGDAQDRKAGKEL</sequence>
<feature type="compositionally biased region" description="Low complexity" evidence="1">
    <location>
        <begin position="138"/>
        <end position="147"/>
    </location>
</feature>
<feature type="compositionally biased region" description="Basic and acidic residues" evidence="1">
    <location>
        <begin position="459"/>
        <end position="472"/>
    </location>
</feature>
<name>A0A6J4QMB3_9ACTN</name>
<keyword evidence="2" id="KW-0560">Oxidoreductase</keyword>
<dbReference type="EC" id="4.2.1.17" evidence="2"/>
<feature type="compositionally biased region" description="Basic residues" evidence="1">
    <location>
        <begin position="104"/>
        <end position="117"/>
    </location>
</feature>
<feature type="region of interest" description="Disordered" evidence="1">
    <location>
        <begin position="208"/>
        <end position="784"/>
    </location>
</feature>
<dbReference type="EMBL" id="CADCVH010000022">
    <property type="protein sequence ID" value="CAA9449134.1"/>
    <property type="molecule type" value="Genomic_DNA"/>
</dbReference>
<feature type="compositionally biased region" description="Basic residues" evidence="1">
    <location>
        <begin position="648"/>
        <end position="708"/>
    </location>
</feature>
<dbReference type="AlphaFoldDB" id="A0A6J4QMB3"/>
<feature type="compositionally biased region" description="Basic residues" evidence="1">
    <location>
        <begin position="230"/>
        <end position="243"/>
    </location>
</feature>
<feature type="compositionally biased region" description="Basic residues" evidence="1">
    <location>
        <begin position="508"/>
        <end position="532"/>
    </location>
</feature>
<feature type="compositionally biased region" description="Basic residues" evidence="1">
    <location>
        <begin position="27"/>
        <end position="37"/>
    </location>
</feature>
<reference evidence="2" key="1">
    <citation type="submission" date="2020-02" db="EMBL/GenBank/DDBJ databases">
        <authorList>
            <person name="Meier V. D."/>
        </authorList>
    </citation>
    <scope>NUCLEOTIDE SEQUENCE</scope>
    <source>
        <strain evidence="2">AVDCRST_MAG02</strain>
    </source>
</reference>
<evidence type="ECO:0000256" key="1">
    <source>
        <dbReference type="SAM" id="MobiDB-lite"/>
    </source>
</evidence>
<feature type="compositionally biased region" description="Basic and acidic residues" evidence="1">
    <location>
        <begin position="636"/>
        <end position="647"/>
    </location>
</feature>
<feature type="compositionally biased region" description="Basic and acidic residues" evidence="1">
    <location>
        <begin position="214"/>
        <end position="229"/>
    </location>
</feature>
<feature type="compositionally biased region" description="Basic residues" evidence="1">
    <location>
        <begin position="1"/>
        <end position="18"/>
    </location>
</feature>
<feature type="compositionally biased region" description="Basic residues" evidence="1">
    <location>
        <begin position="297"/>
        <end position="318"/>
    </location>
</feature>
<gene>
    <name evidence="2" type="ORF">AVDCRST_MAG02-729</name>
</gene>
<proteinExistence type="predicted"/>
<feature type="non-terminal residue" evidence="2">
    <location>
        <position position="784"/>
    </location>
</feature>
<accession>A0A6J4QMB3</accession>